<geneLocation type="plasmid" evidence="1">
    <name>p2</name>
</geneLocation>
<evidence type="ECO:0000313" key="2">
    <source>
        <dbReference type="Proteomes" id="UP000298693"/>
    </source>
</evidence>
<organism evidence="1 2">
    <name type="scientific">Azospirillum brasilense</name>
    <dbReference type="NCBI Taxonomy" id="192"/>
    <lineage>
        <taxon>Bacteria</taxon>
        <taxon>Pseudomonadati</taxon>
        <taxon>Pseudomonadota</taxon>
        <taxon>Alphaproteobacteria</taxon>
        <taxon>Rhodospirillales</taxon>
        <taxon>Azospirillaceae</taxon>
        <taxon>Azospirillum</taxon>
    </lineage>
</organism>
<evidence type="ECO:0000313" key="1">
    <source>
        <dbReference type="EMBL" id="QCO18492.1"/>
    </source>
</evidence>
<keyword evidence="1" id="KW-0614">Plasmid</keyword>
<dbReference type="Proteomes" id="UP000298693">
    <property type="component" value="Plasmid p2"/>
</dbReference>
<dbReference type="EMBL" id="CP032347">
    <property type="protein sequence ID" value="QCO18492.1"/>
    <property type="molecule type" value="Genomic_DNA"/>
</dbReference>
<dbReference type="AlphaFoldDB" id="A0A4D8RNM4"/>
<accession>A0A4D8RNM4</accession>
<reference evidence="1 2" key="1">
    <citation type="submission" date="2018-09" db="EMBL/GenBank/DDBJ databases">
        <title>Whole genome based analysis of evolution and adaptive divergence in Indian and Brazilian strains of Azospirillum brasilense.</title>
        <authorList>
            <person name="Singh C."/>
            <person name="Tripathi A.K."/>
        </authorList>
    </citation>
    <scope>NUCLEOTIDE SEQUENCE [LARGE SCALE GENOMIC DNA]</scope>
    <source>
        <strain evidence="1 2">MTCC4039</strain>
        <plasmid evidence="1 2">p2</plasmid>
    </source>
</reference>
<gene>
    <name evidence="1" type="ORF">D3869_25000</name>
</gene>
<protein>
    <submittedName>
        <fullName evidence="1">Uncharacterized protein</fullName>
    </submittedName>
</protein>
<proteinExistence type="predicted"/>
<name>A0A4D8RNM4_AZOBR</name>
<sequence>MTRVYGLQRGAKHHVPPAAAAWAVSNPANCDVSVFLDSFAALLWRISIRCGPRRRSRPHMRAKPAGE</sequence>